<feature type="transmembrane region" description="Helical" evidence="7">
    <location>
        <begin position="143"/>
        <end position="163"/>
    </location>
</feature>
<sequence>MDIRSTVLKGVKWTTVSTIVLAVVAILKISILTRFLDKSAFGLVAIVTFILTFMELFNDMGISTAILHKQDISEKQYSSLYWTNLIFSSALYGLVCLITPLVASFYDQPTLSEIMPLLGLNLVFTGIGRQFRVIKQKEMNFKSLAIVDIFSAVTSLILALFLAIKGQGIYSLVYSTVFQFFFSNLFFLMTGLKRHRVKFYCNFMIISDFLRIGVFQVGGQLANYFNRDLDVLIIGKLFSADILGGYSLAKQLVFRPFQLINPIIIKVASPALAKFQDDTVKLKSNYLRLLNIVSSINILTYLIMLVFTPIIVSILYGNGYESIHMVVRILCIYMIFRAIGNPVGSLVVATGRTDLDFNWNMITLIVTPLSVVIGSSFGIEGVAFALTMAMIFLYYPSWRFLIKRMINVTFLDYVIACFKINVKTILNK</sequence>
<protein>
    <submittedName>
        <fullName evidence="8">PST family polysaccharide transporter/teichuronic acid exporter</fullName>
    </submittedName>
</protein>
<evidence type="ECO:0000313" key="8">
    <source>
        <dbReference type="EMBL" id="RKE45391.1"/>
    </source>
</evidence>
<dbReference type="OrthoDB" id="9770347at2"/>
<dbReference type="CDD" id="cd13127">
    <property type="entry name" value="MATE_tuaB_like"/>
    <property type="match status" value="1"/>
</dbReference>
<comment type="similarity">
    <text evidence="2">Belongs to the polysaccharide synthase family.</text>
</comment>
<accession>A0A420ALR1</accession>
<keyword evidence="4 7" id="KW-0812">Transmembrane</keyword>
<dbReference type="AlphaFoldDB" id="A0A420ALR1"/>
<dbReference type="PANTHER" id="PTHR30250">
    <property type="entry name" value="PST FAMILY PREDICTED COLANIC ACID TRANSPORTER"/>
    <property type="match status" value="1"/>
</dbReference>
<evidence type="ECO:0000256" key="6">
    <source>
        <dbReference type="ARBA" id="ARBA00023136"/>
    </source>
</evidence>
<feature type="transmembrane region" description="Helical" evidence="7">
    <location>
        <begin position="169"/>
        <end position="187"/>
    </location>
</feature>
<proteinExistence type="inferred from homology"/>
<name>A0A420ALR1_SPHD1</name>
<dbReference type="EMBL" id="RAPY01000005">
    <property type="protein sequence ID" value="RKE45391.1"/>
    <property type="molecule type" value="Genomic_DNA"/>
</dbReference>
<organism evidence="8 9">
    <name type="scientific">Sphingobacterium detergens</name>
    <dbReference type="NCBI Taxonomy" id="1145106"/>
    <lineage>
        <taxon>Bacteria</taxon>
        <taxon>Pseudomonadati</taxon>
        <taxon>Bacteroidota</taxon>
        <taxon>Sphingobacteriia</taxon>
        <taxon>Sphingobacteriales</taxon>
        <taxon>Sphingobacteriaceae</taxon>
        <taxon>Sphingobacterium</taxon>
    </lineage>
</organism>
<feature type="transmembrane region" description="Helical" evidence="7">
    <location>
        <begin position="12"/>
        <end position="33"/>
    </location>
</feature>
<evidence type="ECO:0000313" key="9">
    <source>
        <dbReference type="Proteomes" id="UP000286246"/>
    </source>
</evidence>
<feature type="transmembrane region" description="Helical" evidence="7">
    <location>
        <begin position="369"/>
        <end position="395"/>
    </location>
</feature>
<feature type="transmembrane region" description="Helical" evidence="7">
    <location>
        <begin position="79"/>
        <end position="102"/>
    </location>
</feature>
<evidence type="ECO:0000256" key="3">
    <source>
        <dbReference type="ARBA" id="ARBA00022475"/>
    </source>
</evidence>
<comment type="caution">
    <text evidence="8">The sequence shown here is derived from an EMBL/GenBank/DDBJ whole genome shotgun (WGS) entry which is preliminary data.</text>
</comment>
<feature type="transmembrane region" description="Helical" evidence="7">
    <location>
        <begin position="329"/>
        <end position="349"/>
    </location>
</feature>
<dbReference type="PANTHER" id="PTHR30250:SF10">
    <property type="entry name" value="LIPOPOLYSACCHARIDE BIOSYNTHESIS PROTEIN WZXC"/>
    <property type="match status" value="1"/>
</dbReference>
<evidence type="ECO:0000256" key="4">
    <source>
        <dbReference type="ARBA" id="ARBA00022692"/>
    </source>
</evidence>
<dbReference type="RefSeq" id="WP_120261137.1">
    <property type="nucleotide sequence ID" value="NZ_RAPY01000005.1"/>
</dbReference>
<keyword evidence="9" id="KW-1185">Reference proteome</keyword>
<gene>
    <name evidence="8" type="ORF">DFQ12_4464</name>
</gene>
<dbReference type="Proteomes" id="UP000286246">
    <property type="component" value="Unassembled WGS sequence"/>
</dbReference>
<comment type="subcellular location">
    <subcellularLocation>
        <location evidence="1">Cell membrane</location>
        <topology evidence="1">Multi-pass membrane protein</topology>
    </subcellularLocation>
</comment>
<evidence type="ECO:0000256" key="1">
    <source>
        <dbReference type="ARBA" id="ARBA00004651"/>
    </source>
</evidence>
<reference evidence="8 9" key="1">
    <citation type="submission" date="2018-09" db="EMBL/GenBank/DDBJ databases">
        <title>Genomic Encyclopedia of Type Strains, Phase III (KMG-III): the genomes of soil and plant-associated and newly described type strains.</title>
        <authorList>
            <person name="Whitman W."/>
        </authorList>
    </citation>
    <scope>NUCLEOTIDE SEQUENCE [LARGE SCALE GENOMIC DNA]</scope>
    <source>
        <strain evidence="8 9">CECT 7938</strain>
    </source>
</reference>
<evidence type="ECO:0000256" key="5">
    <source>
        <dbReference type="ARBA" id="ARBA00022989"/>
    </source>
</evidence>
<dbReference type="Pfam" id="PF13440">
    <property type="entry name" value="Polysacc_synt_3"/>
    <property type="match status" value="1"/>
</dbReference>
<dbReference type="NCBIfam" id="NF007773">
    <property type="entry name" value="PRK10459.1"/>
    <property type="match status" value="1"/>
</dbReference>
<feature type="transmembrane region" description="Helical" evidence="7">
    <location>
        <begin position="39"/>
        <end position="58"/>
    </location>
</feature>
<evidence type="ECO:0000256" key="2">
    <source>
        <dbReference type="ARBA" id="ARBA00007430"/>
    </source>
</evidence>
<dbReference type="GO" id="GO:0005886">
    <property type="term" value="C:plasma membrane"/>
    <property type="evidence" value="ECO:0007669"/>
    <property type="project" value="UniProtKB-SubCell"/>
</dbReference>
<feature type="transmembrane region" description="Helical" evidence="7">
    <location>
        <begin position="114"/>
        <end position="131"/>
    </location>
</feature>
<keyword evidence="3" id="KW-1003">Cell membrane</keyword>
<keyword evidence="5 7" id="KW-1133">Transmembrane helix</keyword>
<dbReference type="InterPro" id="IPR050833">
    <property type="entry name" value="Poly_Biosynth_Transport"/>
</dbReference>
<feature type="transmembrane region" description="Helical" evidence="7">
    <location>
        <begin position="298"/>
        <end position="317"/>
    </location>
</feature>
<evidence type="ECO:0000256" key="7">
    <source>
        <dbReference type="SAM" id="Phobius"/>
    </source>
</evidence>
<keyword evidence="6 7" id="KW-0472">Membrane</keyword>